<protein>
    <recommendedName>
        <fullName evidence="6">Synaptogyrin</fullName>
    </recommendedName>
</protein>
<comment type="similarity">
    <text evidence="2 6">Belongs to the synaptogyrin family.</text>
</comment>
<feature type="domain" description="MARVEL" evidence="8">
    <location>
        <begin position="21"/>
        <end position="170"/>
    </location>
</feature>
<sequence length="230" mass="25163">MEQGGAYGAGKAGEPFHPIEFLKRPRTILRLLSWVFAIVVFGCIVSEAYDKEKQCIFGNDDNACHYGTAIGILGFIIVTVFFVLDLVFPSISSAEKRKKIVMADIFFSGVWTFLFFVGFCYLTNAWSKRQASDISSNDYGADNARAAIAFSFFSIGTWGGLTYLAVQSYRQGTLSAFAPTYLDPATESSAPYTSFPGAADMTSPSTYQQGPFTQKPDAPPAATDYQPPPY</sequence>
<dbReference type="GO" id="GO:0031594">
    <property type="term" value="C:neuromuscular junction"/>
    <property type="evidence" value="ECO:0007669"/>
    <property type="project" value="TreeGrafter"/>
</dbReference>
<feature type="transmembrane region" description="Helical" evidence="6">
    <location>
        <begin position="146"/>
        <end position="166"/>
    </location>
</feature>
<evidence type="ECO:0000313" key="9">
    <source>
        <dbReference type="EMBL" id="CAB3266759.1"/>
    </source>
</evidence>
<dbReference type="AlphaFoldDB" id="A0A6F9DUD8"/>
<accession>A0A6F9DUD8</accession>
<evidence type="ECO:0000256" key="2">
    <source>
        <dbReference type="ARBA" id="ARBA00010252"/>
    </source>
</evidence>
<evidence type="ECO:0000259" key="8">
    <source>
        <dbReference type="PROSITE" id="PS51225"/>
    </source>
</evidence>
<evidence type="ECO:0000256" key="4">
    <source>
        <dbReference type="ARBA" id="ARBA00022989"/>
    </source>
</evidence>
<comment type="subcellular location">
    <subcellularLocation>
        <location evidence="1 6">Membrane</location>
        <topology evidence="1 6">Multi-pass membrane protein</topology>
    </subcellularLocation>
</comment>
<feature type="transmembrane region" description="Helical" evidence="6">
    <location>
        <begin position="69"/>
        <end position="88"/>
    </location>
</feature>
<evidence type="ECO:0000256" key="6">
    <source>
        <dbReference type="PIRNR" id="PIRNR011282"/>
    </source>
</evidence>
<reference evidence="9" key="1">
    <citation type="submission" date="2020-04" db="EMBL/GenBank/DDBJ databases">
        <authorList>
            <person name="Neveu A P."/>
        </authorList>
    </citation>
    <scope>NUCLEOTIDE SEQUENCE</scope>
    <source>
        <tissue evidence="9">Whole embryo</tissue>
    </source>
</reference>
<dbReference type="InterPro" id="IPR008253">
    <property type="entry name" value="Marvel"/>
</dbReference>
<evidence type="ECO:0000256" key="5">
    <source>
        <dbReference type="ARBA" id="ARBA00023136"/>
    </source>
</evidence>
<keyword evidence="3 6" id="KW-0812">Transmembrane</keyword>
<organism evidence="9">
    <name type="scientific">Phallusia mammillata</name>
    <dbReference type="NCBI Taxonomy" id="59560"/>
    <lineage>
        <taxon>Eukaryota</taxon>
        <taxon>Metazoa</taxon>
        <taxon>Chordata</taxon>
        <taxon>Tunicata</taxon>
        <taxon>Ascidiacea</taxon>
        <taxon>Phlebobranchia</taxon>
        <taxon>Ascidiidae</taxon>
        <taxon>Phallusia</taxon>
    </lineage>
</organism>
<dbReference type="Pfam" id="PF01284">
    <property type="entry name" value="MARVEL"/>
    <property type="match status" value="1"/>
</dbReference>
<dbReference type="EMBL" id="LR790897">
    <property type="protein sequence ID" value="CAB3266759.1"/>
    <property type="molecule type" value="mRNA"/>
</dbReference>
<evidence type="ECO:0000256" key="7">
    <source>
        <dbReference type="SAM" id="MobiDB-lite"/>
    </source>
</evidence>
<name>A0A6F9DUD8_9ASCI</name>
<evidence type="ECO:0000256" key="1">
    <source>
        <dbReference type="ARBA" id="ARBA00004141"/>
    </source>
</evidence>
<feature type="transmembrane region" description="Helical" evidence="6">
    <location>
        <begin position="31"/>
        <end position="49"/>
    </location>
</feature>
<evidence type="ECO:0000256" key="3">
    <source>
        <dbReference type="ARBA" id="ARBA00022692"/>
    </source>
</evidence>
<feature type="transmembrane region" description="Helical" evidence="6">
    <location>
        <begin position="100"/>
        <end position="126"/>
    </location>
</feature>
<dbReference type="PIRSF" id="PIRSF011282">
    <property type="entry name" value="Synaptogyrin"/>
    <property type="match status" value="1"/>
</dbReference>
<dbReference type="PANTHER" id="PTHR10838">
    <property type="entry name" value="SYNAPTOGYRIN"/>
    <property type="match status" value="1"/>
</dbReference>
<gene>
    <name evidence="9" type="primary">Syngr1</name>
</gene>
<dbReference type="InterPro" id="IPR016579">
    <property type="entry name" value="Synaptogyrin"/>
</dbReference>
<proteinExistence type="evidence at transcript level"/>
<keyword evidence="5 6" id="KW-0472">Membrane</keyword>
<dbReference type="PANTHER" id="PTHR10838:SF20">
    <property type="entry name" value="SYNAPTOGYRIN"/>
    <property type="match status" value="1"/>
</dbReference>
<feature type="compositionally biased region" description="Polar residues" evidence="7">
    <location>
        <begin position="202"/>
        <end position="212"/>
    </location>
</feature>
<feature type="region of interest" description="Disordered" evidence="7">
    <location>
        <begin position="192"/>
        <end position="230"/>
    </location>
</feature>
<keyword evidence="4 6" id="KW-1133">Transmembrane helix</keyword>
<dbReference type="PROSITE" id="PS51225">
    <property type="entry name" value="MARVEL"/>
    <property type="match status" value="1"/>
</dbReference>
<dbReference type="GO" id="GO:0030672">
    <property type="term" value="C:synaptic vesicle membrane"/>
    <property type="evidence" value="ECO:0007669"/>
    <property type="project" value="TreeGrafter"/>
</dbReference>